<protein>
    <submittedName>
        <fullName evidence="1">Uncharacterized protein</fullName>
    </submittedName>
</protein>
<accession>A0ABY9XBD7</accession>
<sequence length="66" mass="7118">MVEAVPWLHTFTVAVNCCPYPTLAGPLTSLTTRSDRLPTPITPLTWTLLSSRSSCSTRLVSTAAAR</sequence>
<reference evidence="1 2" key="1">
    <citation type="submission" date="2019-08" db="EMBL/GenBank/DDBJ databases">
        <title>Archangium and Cystobacter genomes.</title>
        <authorList>
            <person name="Chen I.-C.K."/>
            <person name="Wielgoss S."/>
        </authorList>
    </citation>
    <scope>NUCLEOTIDE SEQUENCE [LARGE SCALE GENOMIC DNA]</scope>
    <source>
        <strain evidence="1 2">Cbm 6</strain>
    </source>
</reference>
<evidence type="ECO:0000313" key="2">
    <source>
        <dbReference type="Proteomes" id="UP001611383"/>
    </source>
</evidence>
<dbReference type="EMBL" id="CP043494">
    <property type="protein sequence ID" value="WNG52695.1"/>
    <property type="molecule type" value="Genomic_DNA"/>
</dbReference>
<dbReference type="Proteomes" id="UP001611383">
    <property type="component" value="Chromosome"/>
</dbReference>
<proteinExistence type="predicted"/>
<organism evidence="1 2">
    <name type="scientific">Archangium minus</name>
    <dbReference type="NCBI Taxonomy" id="83450"/>
    <lineage>
        <taxon>Bacteria</taxon>
        <taxon>Pseudomonadati</taxon>
        <taxon>Myxococcota</taxon>
        <taxon>Myxococcia</taxon>
        <taxon>Myxococcales</taxon>
        <taxon>Cystobacterineae</taxon>
        <taxon>Archangiaceae</taxon>
        <taxon>Archangium</taxon>
    </lineage>
</organism>
<name>A0ABY9XBD7_9BACT</name>
<gene>
    <name evidence="1" type="ORF">F0U60_31950</name>
</gene>
<evidence type="ECO:0000313" key="1">
    <source>
        <dbReference type="EMBL" id="WNG52695.1"/>
    </source>
</evidence>
<keyword evidence="2" id="KW-1185">Reference proteome</keyword>